<keyword evidence="3 11" id="KW-0812">Transmembrane</keyword>
<dbReference type="PROSITE" id="PS50252">
    <property type="entry name" value="TBOX_3"/>
    <property type="match status" value="1"/>
</dbReference>
<dbReference type="InterPro" id="IPR036960">
    <property type="entry name" value="T-box_sf"/>
</dbReference>
<dbReference type="GO" id="GO:0000981">
    <property type="term" value="F:DNA-binding transcription factor activity, RNA polymerase II-specific"/>
    <property type="evidence" value="ECO:0007669"/>
    <property type="project" value="TreeGrafter"/>
</dbReference>
<comment type="subcellular location">
    <subcellularLocation>
        <location evidence="2">Membrane</location>
        <topology evidence="2">Multi-pass membrane protein</topology>
    </subcellularLocation>
    <subcellularLocation>
        <location evidence="1 10">Nucleus</location>
    </subcellularLocation>
</comment>
<dbReference type="InterPro" id="IPR002070">
    <property type="entry name" value="TF_Brachyury"/>
</dbReference>
<feature type="transmembrane region" description="Helical" evidence="11">
    <location>
        <begin position="99"/>
        <end position="119"/>
    </location>
</feature>
<reference evidence="13 14" key="1">
    <citation type="submission" date="2013-03" db="EMBL/GenBank/DDBJ databases">
        <authorList>
            <person name="Warren W."/>
            <person name="Wilson R.K."/>
        </authorList>
    </citation>
    <scope>NUCLEOTIDE SEQUENCE</scope>
</reference>
<comment type="caution">
    <text evidence="10">Lacks conserved residue(s) required for the propagation of feature annotation.</text>
</comment>
<dbReference type="GO" id="GO:0005634">
    <property type="term" value="C:nucleus"/>
    <property type="evidence" value="ECO:0007669"/>
    <property type="project" value="UniProtKB-SubCell"/>
</dbReference>
<feature type="domain" description="T-box" evidence="12">
    <location>
        <begin position="148"/>
        <end position="283"/>
    </location>
</feature>
<evidence type="ECO:0000256" key="6">
    <source>
        <dbReference type="ARBA" id="ARBA00023125"/>
    </source>
</evidence>
<evidence type="ECO:0000256" key="2">
    <source>
        <dbReference type="ARBA" id="ARBA00004141"/>
    </source>
</evidence>
<dbReference type="Gene3D" id="2.60.40.820">
    <property type="entry name" value="Transcription factor, T-box"/>
    <property type="match status" value="1"/>
</dbReference>
<dbReference type="PROSITE" id="PS01264">
    <property type="entry name" value="TBOX_2"/>
    <property type="match status" value="1"/>
</dbReference>
<dbReference type="InterPro" id="IPR018186">
    <property type="entry name" value="TF_T-box_CS"/>
</dbReference>
<dbReference type="GO" id="GO:0000978">
    <property type="term" value="F:RNA polymerase II cis-regulatory region sequence-specific DNA binding"/>
    <property type="evidence" value="ECO:0007669"/>
    <property type="project" value="InterPro"/>
</dbReference>
<dbReference type="GO" id="GO:0001708">
    <property type="term" value="P:cell fate specification"/>
    <property type="evidence" value="ECO:0007669"/>
    <property type="project" value="TreeGrafter"/>
</dbReference>
<dbReference type="SUPFAM" id="SSF49417">
    <property type="entry name" value="p53-like transcription factors"/>
    <property type="match status" value="1"/>
</dbReference>
<dbReference type="GO" id="GO:0016020">
    <property type="term" value="C:membrane"/>
    <property type="evidence" value="ECO:0007669"/>
    <property type="project" value="UniProtKB-SubCell"/>
</dbReference>
<evidence type="ECO:0000256" key="11">
    <source>
        <dbReference type="SAM" id="Phobius"/>
    </source>
</evidence>
<dbReference type="Bgee" id="ENSMFAG00000038069">
    <property type="expression patterns" value="Expressed in pituitary gland and 8 other cell types or tissues"/>
</dbReference>
<dbReference type="GeneTree" id="ENSGT00940000160000"/>
<reference evidence="13" key="3">
    <citation type="submission" date="2025-09" db="UniProtKB">
        <authorList>
            <consortium name="Ensembl"/>
        </authorList>
    </citation>
    <scope>IDENTIFICATION</scope>
</reference>
<evidence type="ECO:0000256" key="5">
    <source>
        <dbReference type="ARBA" id="ARBA00023015"/>
    </source>
</evidence>
<evidence type="ECO:0000256" key="8">
    <source>
        <dbReference type="ARBA" id="ARBA00023163"/>
    </source>
</evidence>
<reference evidence="13" key="2">
    <citation type="submission" date="2025-08" db="UniProtKB">
        <authorList>
            <consortium name="Ensembl"/>
        </authorList>
    </citation>
    <scope>IDENTIFICATION</scope>
</reference>
<evidence type="ECO:0000256" key="9">
    <source>
        <dbReference type="ARBA" id="ARBA00023242"/>
    </source>
</evidence>
<dbReference type="GO" id="GO:0001707">
    <property type="term" value="P:mesoderm formation"/>
    <property type="evidence" value="ECO:0007669"/>
    <property type="project" value="TreeGrafter"/>
</dbReference>
<dbReference type="Proteomes" id="UP000233100">
    <property type="component" value="Chromosome 1"/>
</dbReference>
<evidence type="ECO:0000313" key="14">
    <source>
        <dbReference type="Proteomes" id="UP000233100"/>
    </source>
</evidence>
<keyword evidence="14" id="KW-1185">Reference proteome</keyword>
<keyword evidence="5" id="KW-0805">Transcription regulation</keyword>
<feature type="transmembrane region" description="Helical" evidence="11">
    <location>
        <begin position="63"/>
        <end position="87"/>
    </location>
</feature>
<evidence type="ECO:0000256" key="7">
    <source>
        <dbReference type="ARBA" id="ARBA00023136"/>
    </source>
</evidence>
<dbReference type="Pfam" id="PF04178">
    <property type="entry name" value="Got1"/>
    <property type="match status" value="1"/>
</dbReference>
<keyword evidence="6 10" id="KW-0238">DNA-binding</keyword>
<dbReference type="GO" id="GO:0005737">
    <property type="term" value="C:cytoplasm"/>
    <property type="evidence" value="ECO:0007669"/>
    <property type="project" value="UniProtKB-ARBA"/>
</dbReference>
<dbReference type="InterPro" id="IPR007305">
    <property type="entry name" value="Vesicle_transpt_Got1/SFT2"/>
</dbReference>
<evidence type="ECO:0000256" key="3">
    <source>
        <dbReference type="ARBA" id="ARBA00022692"/>
    </source>
</evidence>
<proteinExistence type="predicted"/>
<evidence type="ECO:0000313" key="13">
    <source>
        <dbReference type="Ensembl" id="ENSMFAP00000032207.2"/>
    </source>
</evidence>
<name>A0A2K5W539_MACFA</name>
<accession>A0A2K5W539</accession>
<dbReference type="PANTHER" id="PTHR11267:SF114">
    <property type="entry name" value="T-BOX TRANSCRIPTION FACTOR TBX19"/>
    <property type="match status" value="1"/>
</dbReference>
<dbReference type="GO" id="GO:0003007">
    <property type="term" value="P:heart morphogenesis"/>
    <property type="evidence" value="ECO:0007669"/>
    <property type="project" value="TreeGrafter"/>
</dbReference>
<evidence type="ECO:0000256" key="1">
    <source>
        <dbReference type="ARBA" id="ARBA00004123"/>
    </source>
</evidence>
<dbReference type="InterPro" id="IPR046360">
    <property type="entry name" value="T-box_DNA-bd"/>
</dbReference>
<dbReference type="GO" id="GO:0045893">
    <property type="term" value="P:positive regulation of DNA-templated transcription"/>
    <property type="evidence" value="ECO:0007669"/>
    <property type="project" value="InterPro"/>
</dbReference>
<evidence type="ECO:0000256" key="10">
    <source>
        <dbReference type="PROSITE-ProRule" id="PRU00201"/>
    </source>
</evidence>
<gene>
    <name evidence="13" type="primary">TBX19</name>
</gene>
<keyword evidence="8" id="KW-0804">Transcription</keyword>
<dbReference type="PANTHER" id="PTHR11267">
    <property type="entry name" value="T-BOX PROTEIN-RELATED"/>
    <property type="match status" value="1"/>
</dbReference>
<evidence type="ECO:0000256" key="4">
    <source>
        <dbReference type="ARBA" id="ARBA00022989"/>
    </source>
</evidence>
<dbReference type="GO" id="GO:0016192">
    <property type="term" value="P:vesicle-mediated transport"/>
    <property type="evidence" value="ECO:0007669"/>
    <property type="project" value="InterPro"/>
</dbReference>
<dbReference type="AlphaFoldDB" id="A0A2K5W539"/>
<dbReference type="InterPro" id="IPR001699">
    <property type="entry name" value="TF_T-box"/>
</dbReference>
<dbReference type="VEuPathDB" id="HostDB:ENSMFAG00000037122"/>
<organism evidence="13 14">
    <name type="scientific">Macaca fascicularis</name>
    <name type="common">Crab-eating macaque</name>
    <name type="synonym">Cynomolgus monkey</name>
    <dbReference type="NCBI Taxonomy" id="9541"/>
    <lineage>
        <taxon>Eukaryota</taxon>
        <taxon>Metazoa</taxon>
        <taxon>Chordata</taxon>
        <taxon>Craniata</taxon>
        <taxon>Vertebrata</taxon>
        <taxon>Euteleostomi</taxon>
        <taxon>Mammalia</taxon>
        <taxon>Eutheria</taxon>
        <taxon>Euarchontoglires</taxon>
        <taxon>Primates</taxon>
        <taxon>Haplorrhini</taxon>
        <taxon>Catarrhini</taxon>
        <taxon>Cercopithecidae</taxon>
        <taxon>Cercopithecinae</taxon>
        <taxon>Macaca</taxon>
    </lineage>
</organism>
<dbReference type="Ensembl" id="ENSMFAT00000006428.2">
    <property type="protein sequence ID" value="ENSMFAP00000032207.2"/>
    <property type="gene ID" value="ENSMFAG00000038069.2"/>
</dbReference>
<keyword evidence="4 11" id="KW-1133">Transmembrane helix</keyword>
<dbReference type="GO" id="GO:0012505">
    <property type="term" value="C:endomembrane system"/>
    <property type="evidence" value="ECO:0007669"/>
    <property type="project" value="UniProtKB-ARBA"/>
</dbReference>
<dbReference type="GO" id="GO:0000785">
    <property type="term" value="C:chromatin"/>
    <property type="evidence" value="ECO:0007669"/>
    <property type="project" value="TreeGrafter"/>
</dbReference>
<dbReference type="PRINTS" id="PR00937">
    <property type="entry name" value="TBOX"/>
</dbReference>
<protein>
    <submittedName>
        <fullName evidence="13">T-box transcription factor 19</fullName>
    </submittedName>
</protein>
<dbReference type="PRINTS" id="PR00938">
    <property type="entry name" value="BRACHYURY"/>
</dbReference>
<keyword evidence="9 10" id="KW-0539">Nucleus</keyword>
<keyword evidence="7 11" id="KW-0472">Membrane</keyword>
<sequence>MDKLKKVLSGQDTEDRSGLSEVVEASSLSWGTRIKGFIACFAIGILCSLLGTLLLWVPRKGLHLFAVFYTFGNIASIGSTIFLMGPVKQLKRMFEPTRLIATIMVLLCFALTLCSAFWWHNKGLALIFCILQSLALTWYSLSFIPFARRMFPVLKISVTGLDPNAMYSLLLDFVPTDSHRWKYVNGEWVPAGKPEVSSHSCVYIHPDSPNFGAHWMKAPISFSKVKLTNKLNGGGQIMLNSLHKYEPQVHIVRVGSAHRMVTNCSFPETQFIAVTAYQNEEVSVCVCVCVCNCHLGDHGKMGGGGVLLDER</sequence>
<dbReference type="InterPro" id="IPR008967">
    <property type="entry name" value="p53-like_TF_DNA-bd_sf"/>
</dbReference>
<evidence type="ECO:0000259" key="12">
    <source>
        <dbReference type="PROSITE" id="PS50252"/>
    </source>
</evidence>
<feature type="transmembrane region" description="Helical" evidence="11">
    <location>
        <begin position="125"/>
        <end position="147"/>
    </location>
</feature>
<dbReference type="SMART" id="SM00425">
    <property type="entry name" value="TBOX"/>
    <property type="match status" value="1"/>
</dbReference>
<feature type="transmembrane region" description="Helical" evidence="11">
    <location>
        <begin position="36"/>
        <end position="57"/>
    </location>
</feature>
<dbReference type="Pfam" id="PF00907">
    <property type="entry name" value="T-box"/>
    <property type="match status" value="1"/>
</dbReference>